<name>A0A6T6NV22_9RHOD</name>
<dbReference type="EMBL" id="HBEK01019531">
    <property type="protein sequence ID" value="CAD8400644.1"/>
    <property type="molecule type" value="Transcribed_RNA"/>
</dbReference>
<accession>A0A6T6NV22</accession>
<evidence type="ECO:0000313" key="1">
    <source>
        <dbReference type="EMBL" id="CAD8400643.1"/>
    </source>
</evidence>
<organism evidence="2">
    <name type="scientific">Rhodosorus marinus</name>
    <dbReference type="NCBI Taxonomy" id="101924"/>
    <lineage>
        <taxon>Eukaryota</taxon>
        <taxon>Rhodophyta</taxon>
        <taxon>Stylonematophyceae</taxon>
        <taxon>Stylonematales</taxon>
        <taxon>Stylonemataceae</taxon>
        <taxon>Rhodosorus</taxon>
    </lineage>
</organism>
<gene>
    <name evidence="1" type="ORF">RMAR0315_LOCUS10639</name>
    <name evidence="2" type="ORF">RMAR0315_LOCUS10640</name>
</gene>
<reference evidence="2" key="1">
    <citation type="submission" date="2021-01" db="EMBL/GenBank/DDBJ databases">
        <authorList>
            <person name="Corre E."/>
            <person name="Pelletier E."/>
            <person name="Niang G."/>
            <person name="Scheremetjew M."/>
            <person name="Finn R."/>
            <person name="Kale V."/>
            <person name="Holt S."/>
            <person name="Cochrane G."/>
            <person name="Meng A."/>
            <person name="Brown T."/>
            <person name="Cohen L."/>
        </authorList>
    </citation>
    <scope>NUCLEOTIDE SEQUENCE</scope>
    <source>
        <strain evidence="2">UTEX LB 2760</strain>
    </source>
</reference>
<dbReference type="AlphaFoldDB" id="A0A6T6NV22"/>
<sequence>MFVSRKRVERGAQIFQAFLISPVSRFIVFLSLVGHKSFDETNSVQFDLCATLNFLIDENNVLPTNRRRELLPDRQVGESVLAASRACGSTFLGIQDRTCFLIDLCGKWM</sequence>
<protein>
    <submittedName>
        <fullName evidence="2">Uncharacterized protein</fullName>
    </submittedName>
</protein>
<dbReference type="EMBL" id="HBEK01019530">
    <property type="protein sequence ID" value="CAD8400643.1"/>
    <property type="molecule type" value="Transcribed_RNA"/>
</dbReference>
<evidence type="ECO:0000313" key="2">
    <source>
        <dbReference type="EMBL" id="CAD8400644.1"/>
    </source>
</evidence>
<proteinExistence type="predicted"/>